<dbReference type="EMBL" id="WIWP01000001">
    <property type="protein sequence ID" value="MQT24394.1"/>
    <property type="molecule type" value="Genomic_DNA"/>
</dbReference>
<dbReference type="PANTHER" id="PTHR43094">
    <property type="entry name" value="AMINOTRANSFERASE"/>
    <property type="match status" value="1"/>
</dbReference>
<keyword evidence="3 8" id="KW-0032">Aminotransferase</keyword>
<dbReference type="Gene3D" id="3.40.640.10">
    <property type="entry name" value="Type I PLP-dependent aspartate aminotransferase-like (Major domain)"/>
    <property type="match status" value="1"/>
</dbReference>
<dbReference type="PIRSF" id="PIRSF000521">
    <property type="entry name" value="Transaminase_4ab_Lys_Orn"/>
    <property type="match status" value="1"/>
</dbReference>
<dbReference type="EMBL" id="WIVT01000002">
    <property type="protein sequence ID" value="MQU15376.1"/>
    <property type="molecule type" value="Genomic_DNA"/>
</dbReference>
<dbReference type="InterPro" id="IPR005814">
    <property type="entry name" value="Aminotrans_3"/>
</dbReference>
<proteinExistence type="inferred from homology"/>
<evidence type="ECO:0000313" key="9">
    <source>
        <dbReference type="EMBL" id="MQU15376.1"/>
    </source>
</evidence>
<accession>A0A6A7YUU5</accession>
<dbReference type="GO" id="GO:0008483">
    <property type="term" value="F:transaminase activity"/>
    <property type="evidence" value="ECO:0007669"/>
    <property type="project" value="UniProtKB-KW"/>
</dbReference>
<dbReference type="GO" id="GO:0030170">
    <property type="term" value="F:pyridoxal phosphate binding"/>
    <property type="evidence" value="ECO:0007669"/>
    <property type="project" value="InterPro"/>
</dbReference>
<evidence type="ECO:0000313" key="10">
    <source>
        <dbReference type="EMBL" id="MQU25583.1"/>
    </source>
</evidence>
<evidence type="ECO:0000256" key="3">
    <source>
        <dbReference type="ARBA" id="ARBA00022576"/>
    </source>
</evidence>
<dbReference type="CDD" id="cd00610">
    <property type="entry name" value="OAT_like"/>
    <property type="match status" value="1"/>
</dbReference>
<evidence type="ECO:0000256" key="6">
    <source>
        <dbReference type="RuleBase" id="RU003560"/>
    </source>
</evidence>
<keyword evidence="5 6" id="KW-0663">Pyridoxal phosphate</keyword>
<gene>
    <name evidence="9" type="ORF">GHN41_02795</name>
    <name evidence="8" type="ORF">GHN86_02685</name>
    <name evidence="7" type="ORF">GHN94_00920</name>
    <name evidence="10" type="ORF">GHO29_03720</name>
</gene>
<dbReference type="EMBL" id="WIVW01000002">
    <property type="protein sequence ID" value="MQU25583.1"/>
    <property type="molecule type" value="Genomic_DNA"/>
</dbReference>
<sequence length="454" mass="50100">MTNKNPQTLAWQNLSNDHHLAPFSDFKQLKEVGPRIITHAKGVYLWDSEGHKILDGMAGLWCVAIGYGRDELADAASKQMRELPYYNLFFMTAHPPVLELAKVIAEIAPEGMNHVFFTGSGSEGNDTMLRMVRHYWAIKGQPNKKVIISRKNGYHGSTVAGASLGGMTYMHEQGDLPIPGITHIAQPYWFGEGGDMSPEEFGIWAANQLEDKILELGVDNVGAFIAEPIQGAGGVIVPPETYWPRIKEILAKYDILFVADEVICGFGRTGEWFGSDFYDLKPDMMTIAKGLTSGYIPMGGLIVRDEVVAVLNEGGDFNHGFTYSGHPVAAAVALENIRILRDEKIIENAHNETAPYLQKRLRELNDHPLVGEVRGVGLLGAIELVQDKATRKRYEGRGAGMICRQFCFDSGLIMRAVGDTMIIAPPLVISKDEIDELVTKARQCLDLTLETLQG</sequence>
<dbReference type="InterPro" id="IPR049704">
    <property type="entry name" value="Aminotrans_3_PPA_site"/>
</dbReference>
<keyword evidence="4 8" id="KW-0808">Transferase</keyword>
<dbReference type="InterPro" id="IPR015422">
    <property type="entry name" value="PyrdxlP-dep_Trfase_small"/>
</dbReference>
<evidence type="ECO:0000313" key="8">
    <source>
        <dbReference type="EMBL" id="MQT78980.1"/>
    </source>
</evidence>
<dbReference type="PANTHER" id="PTHR43094:SF1">
    <property type="entry name" value="AMINOTRANSFERASE CLASS-III"/>
    <property type="match status" value="1"/>
</dbReference>
<dbReference type="PROSITE" id="PS00600">
    <property type="entry name" value="AA_TRANSFER_CLASS_3"/>
    <property type="match status" value="1"/>
</dbReference>
<dbReference type="GO" id="GO:0005829">
    <property type="term" value="C:cytosol"/>
    <property type="evidence" value="ECO:0007669"/>
    <property type="project" value="TreeGrafter"/>
</dbReference>
<dbReference type="OrthoDB" id="9801052at2"/>
<dbReference type="SUPFAM" id="SSF53383">
    <property type="entry name" value="PLP-dependent transferases"/>
    <property type="match status" value="1"/>
</dbReference>
<dbReference type="InterPro" id="IPR015424">
    <property type="entry name" value="PyrdxlP-dep_Trfase"/>
</dbReference>
<dbReference type="AlphaFoldDB" id="A0A6A7YUU5"/>
<dbReference type="FunFam" id="3.40.640.10:FF:000014">
    <property type="entry name" value="Adenosylmethionine-8-amino-7-oxononanoate aminotransferase, probable"/>
    <property type="match status" value="1"/>
</dbReference>
<evidence type="ECO:0000256" key="2">
    <source>
        <dbReference type="ARBA" id="ARBA00008954"/>
    </source>
</evidence>
<dbReference type="EMBL" id="WIWC01000003">
    <property type="protein sequence ID" value="MQT78980.1"/>
    <property type="molecule type" value="Genomic_DNA"/>
</dbReference>
<dbReference type="InterPro" id="IPR015421">
    <property type="entry name" value="PyrdxlP-dep_Trfase_major"/>
</dbReference>
<keyword evidence="13" id="KW-1185">Reference proteome</keyword>
<dbReference type="Gene3D" id="3.90.1150.10">
    <property type="entry name" value="Aspartate Aminotransferase, domain 1"/>
    <property type="match status" value="1"/>
</dbReference>
<evidence type="ECO:0000313" key="13">
    <source>
        <dbReference type="Proteomes" id="UP000713985"/>
    </source>
</evidence>
<dbReference type="NCBIfam" id="NF004767">
    <property type="entry name" value="PRK06105.1"/>
    <property type="match status" value="1"/>
</dbReference>
<dbReference type="NCBIfam" id="NF005682">
    <property type="entry name" value="PRK07480.1"/>
    <property type="match status" value="1"/>
</dbReference>
<evidence type="ECO:0000256" key="5">
    <source>
        <dbReference type="ARBA" id="ARBA00022898"/>
    </source>
</evidence>
<dbReference type="Proteomes" id="UP000443000">
    <property type="component" value="Unassembled WGS sequence"/>
</dbReference>
<protein>
    <submittedName>
        <fullName evidence="8">Aminotransferase class III-fold pyridoxal phosphate-dependent enzyme</fullName>
    </submittedName>
</protein>
<comment type="cofactor">
    <cofactor evidence="1">
        <name>pyridoxal 5'-phosphate</name>
        <dbReference type="ChEBI" id="CHEBI:597326"/>
    </cofactor>
</comment>
<comment type="similarity">
    <text evidence="2 6">Belongs to the class-III pyridoxal-phosphate-dependent aminotransferase family.</text>
</comment>
<evidence type="ECO:0000313" key="7">
    <source>
        <dbReference type="EMBL" id="MQT24394.1"/>
    </source>
</evidence>
<reference evidence="11 12" key="1">
    <citation type="submission" date="2019-10" db="EMBL/GenBank/DDBJ databases">
        <title>Evaluation of single-gene subtyping targets for Pseudomonas.</title>
        <authorList>
            <person name="Reichler S.J."/>
            <person name="Orsi R.H."/>
            <person name="Wiedmann M."/>
            <person name="Martin N.H."/>
            <person name="Murphy S.I."/>
        </authorList>
    </citation>
    <scope>NUCLEOTIDE SEQUENCE</scope>
    <source>
        <strain evidence="7 13">FSL R10-0802</strain>
        <strain evidence="9 12">FSL R10-1594</strain>
        <strain evidence="10 11">FSL R10-1984</strain>
        <strain evidence="8">FSL R10-2339</strain>
    </source>
</reference>
<evidence type="ECO:0000313" key="11">
    <source>
        <dbReference type="Proteomes" id="UP000437970"/>
    </source>
</evidence>
<dbReference type="Pfam" id="PF00202">
    <property type="entry name" value="Aminotran_3"/>
    <property type="match status" value="1"/>
</dbReference>
<evidence type="ECO:0000256" key="4">
    <source>
        <dbReference type="ARBA" id="ARBA00022679"/>
    </source>
</evidence>
<dbReference type="Proteomes" id="UP000713985">
    <property type="component" value="Unassembled WGS sequence"/>
</dbReference>
<evidence type="ECO:0000313" key="12">
    <source>
        <dbReference type="Proteomes" id="UP000443000"/>
    </source>
</evidence>
<name>A0A6A7YUU5_9PSED</name>
<comment type="caution">
    <text evidence="8">The sequence shown here is derived from an EMBL/GenBank/DDBJ whole genome shotgun (WGS) entry which is preliminary data.</text>
</comment>
<dbReference type="Proteomes" id="UP000437970">
    <property type="component" value="Unassembled WGS sequence"/>
</dbReference>
<organism evidence="8">
    <name type="scientific">Pseudomonas helleri</name>
    <dbReference type="NCBI Taxonomy" id="1608996"/>
    <lineage>
        <taxon>Bacteria</taxon>
        <taxon>Pseudomonadati</taxon>
        <taxon>Pseudomonadota</taxon>
        <taxon>Gammaproteobacteria</taxon>
        <taxon>Pseudomonadales</taxon>
        <taxon>Pseudomonadaceae</taxon>
        <taxon>Pseudomonas</taxon>
    </lineage>
</organism>
<evidence type="ECO:0000256" key="1">
    <source>
        <dbReference type="ARBA" id="ARBA00001933"/>
    </source>
</evidence>
<dbReference type="RefSeq" id="WP_153377533.1">
    <property type="nucleotide sequence ID" value="NZ_JBITTT010000014.1"/>
</dbReference>